<proteinExistence type="predicted"/>
<dbReference type="AlphaFoldDB" id="A0A1H6HPH1"/>
<gene>
    <name evidence="3" type="ORF">SAMN02910265_00063</name>
</gene>
<keyword evidence="1" id="KW-0812">Transmembrane</keyword>
<keyword evidence="1" id="KW-0472">Membrane</keyword>
<accession>A0A1H6HPH1</accession>
<name>A0A1H6HPH1_RUMFL</name>
<keyword evidence="3" id="KW-0378">Hydrolase</keyword>
<evidence type="ECO:0000313" key="4">
    <source>
        <dbReference type="Proteomes" id="UP000183190"/>
    </source>
</evidence>
<dbReference type="OrthoDB" id="1862364at2"/>
<dbReference type="Proteomes" id="UP000183190">
    <property type="component" value="Unassembled WGS sequence"/>
</dbReference>
<feature type="domain" description="DUF4015" evidence="2">
    <location>
        <begin position="124"/>
        <end position="263"/>
    </location>
</feature>
<dbReference type="Pfam" id="PF13200">
    <property type="entry name" value="DUF4015"/>
    <property type="match status" value="1"/>
</dbReference>
<dbReference type="InterPro" id="IPR025275">
    <property type="entry name" value="DUF4015"/>
</dbReference>
<dbReference type="RefSeq" id="WP_074713927.1">
    <property type="nucleotide sequence ID" value="NZ_FNWV01000001.1"/>
</dbReference>
<keyword evidence="1" id="KW-1133">Transmembrane helix</keyword>
<evidence type="ECO:0000259" key="2">
    <source>
        <dbReference type="Pfam" id="PF13200"/>
    </source>
</evidence>
<sequence length="400" mass="44002">MKFKNKGRKIYKTKEKNYYGKSPVGKAFSVGLTVLLIGGIGFIGYSVAEPLINYSKKKGDNTSPTSTISENEIATDENGQPITEEPTLSVAPVQSAEQYRAYTLDPLDISDIQAVKAALKRVPADQDIKYVEVPLKVSGGDIYYATNNYYANSSGIVRSTCKLSDIVSAISSAGYKPVATVSTFYDNVVPNYFRDMSYLTVEDGSQWIDNSVEAGGKPWMNPFSQGSVNYNNDIVEEVAEAGFDKVVCYDFIFPDFRPSDVEYLGDKVVSADRYMALTSAANTMYETIMSKGSSMILEVNASDLLKGKTDILQPMLLKVNSVILNIDLDTISYGVYTDETVYEFTGTTADNVRKMLDLVSEDVEDFNVAVRVSGETLSTQDLLDAKDEIVEYGFDSYVLG</sequence>
<evidence type="ECO:0000256" key="1">
    <source>
        <dbReference type="SAM" id="Phobius"/>
    </source>
</evidence>
<reference evidence="3 4" key="1">
    <citation type="submission" date="2016-10" db="EMBL/GenBank/DDBJ databases">
        <authorList>
            <person name="de Groot N.N."/>
        </authorList>
    </citation>
    <scope>NUCLEOTIDE SEQUENCE [LARGE SCALE GENOMIC DNA]</scope>
    <source>
        <strain evidence="3 4">YAD2003</strain>
    </source>
</reference>
<dbReference type="GO" id="GO:0016787">
    <property type="term" value="F:hydrolase activity"/>
    <property type="evidence" value="ECO:0007669"/>
    <property type="project" value="UniProtKB-KW"/>
</dbReference>
<dbReference type="EMBL" id="FNWV01000001">
    <property type="protein sequence ID" value="SEH36972.1"/>
    <property type="molecule type" value="Genomic_DNA"/>
</dbReference>
<organism evidence="3 4">
    <name type="scientific">Ruminococcus flavefaciens</name>
    <dbReference type="NCBI Taxonomy" id="1265"/>
    <lineage>
        <taxon>Bacteria</taxon>
        <taxon>Bacillati</taxon>
        <taxon>Bacillota</taxon>
        <taxon>Clostridia</taxon>
        <taxon>Eubacteriales</taxon>
        <taxon>Oscillospiraceae</taxon>
        <taxon>Ruminococcus</taxon>
    </lineage>
</organism>
<protein>
    <submittedName>
        <fullName evidence="3">Putative glycosyl hydrolase domain-containing protein</fullName>
    </submittedName>
</protein>
<evidence type="ECO:0000313" key="3">
    <source>
        <dbReference type="EMBL" id="SEH36972.1"/>
    </source>
</evidence>
<feature type="transmembrane region" description="Helical" evidence="1">
    <location>
        <begin position="27"/>
        <end position="48"/>
    </location>
</feature>